<evidence type="ECO:0000259" key="3">
    <source>
        <dbReference type="Pfam" id="PF06211"/>
    </source>
</evidence>
<evidence type="ECO:0000256" key="2">
    <source>
        <dbReference type="SAM" id="SignalP"/>
    </source>
</evidence>
<protein>
    <submittedName>
        <fullName evidence="5">Uncharacterized protein LOC108666395 isoform X1</fullName>
    </submittedName>
</protein>
<keyword evidence="2" id="KW-0732">Signal</keyword>
<name>A0A8B7N4G1_HYAAZ</name>
<feature type="chain" id="PRO_5034198514" evidence="2">
    <location>
        <begin position="28"/>
        <end position="131"/>
    </location>
</feature>
<dbReference type="Gene3D" id="2.10.60.10">
    <property type="entry name" value="CD59"/>
    <property type="match status" value="1"/>
</dbReference>
<dbReference type="InterPro" id="IPR045860">
    <property type="entry name" value="Snake_toxin-like_sf"/>
</dbReference>
<dbReference type="RefSeq" id="XP_018008752.1">
    <property type="nucleotide sequence ID" value="XM_018153263.2"/>
</dbReference>
<evidence type="ECO:0000256" key="1">
    <source>
        <dbReference type="SAM" id="Phobius"/>
    </source>
</evidence>
<dbReference type="InterPro" id="IPR045807">
    <property type="entry name" value="BAMBI_N"/>
</dbReference>
<sequence length="131" mass="13901">MFSYSQMARLWLITSLLLMVAVYSTGALKCYFCDDCLDEQPPLPAECKSSVDACGKWVLGDIVMKSCVPKSACEGGDALMNVVNSINTIVRGSRLSSVHCCDTDGCNGAGLPAPAALLLLTVPLIANVLLR</sequence>
<dbReference type="CDD" id="cd00117">
    <property type="entry name" value="TFP"/>
    <property type="match status" value="1"/>
</dbReference>
<keyword evidence="4" id="KW-1185">Reference proteome</keyword>
<keyword evidence="1" id="KW-0472">Membrane</keyword>
<dbReference type="GeneID" id="108666395"/>
<gene>
    <name evidence="5" type="primary">LOC108666395</name>
</gene>
<keyword evidence="1" id="KW-0812">Transmembrane</keyword>
<evidence type="ECO:0000313" key="4">
    <source>
        <dbReference type="Proteomes" id="UP000694843"/>
    </source>
</evidence>
<dbReference type="KEGG" id="hazt:108666395"/>
<proteinExistence type="predicted"/>
<dbReference type="SUPFAM" id="SSF57302">
    <property type="entry name" value="Snake toxin-like"/>
    <property type="match status" value="1"/>
</dbReference>
<feature type="domain" description="BMP and activin membrane-bound inhibitor N-terminal" evidence="3">
    <location>
        <begin position="6"/>
        <end position="111"/>
    </location>
</feature>
<dbReference type="OrthoDB" id="9624109at2759"/>
<reference evidence="5" key="1">
    <citation type="submission" date="2025-08" db="UniProtKB">
        <authorList>
            <consortium name="RefSeq"/>
        </authorList>
    </citation>
    <scope>IDENTIFICATION</scope>
    <source>
        <tissue evidence="5">Whole organism</tissue>
    </source>
</reference>
<dbReference type="AlphaFoldDB" id="A0A8B7N4G1"/>
<dbReference type="Pfam" id="PF06211">
    <property type="entry name" value="BAMBI"/>
    <property type="match status" value="1"/>
</dbReference>
<feature type="transmembrane region" description="Helical" evidence="1">
    <location>
        <begin position="111"/>
        <end position="130"/>
    </location>
</feature>
<evidence type="ECO:0000313" key="5">
    <source>
        <dbReference type="RefSeq" id="XP_018008752.1"/>
    </source>
</evidence>
<keyword evidence="1" id="KW-1133">Transmembrane helix</keyword>
<feature type="signal peptide" evidence="2">
    <location>
        <begin position="1"/>
        <end position="27"/>
    </location>
</feature>
<dbReference type="Proteomes" id="UP000694843">
    <property type="component" value="Unplaced"/>
</dbReference>
<organism evidence="4 5">
    <name type="scientific">Hyalella azteca</name>
    <name type="common">Amphipod</name>
    <dbReference type="NCBI Taxonomy" id="294128"/>
    <lineage>
        <taxon>Eukaryota</taxon>
        <taxon>Metazoa</taxon>
        <taxon>Ecdysozoa</taxon>
        <taxon>Arthropoda</taxon>
        <taxon>Crustacea</taxon>
        <taxon>Multicrustacea</taxon>
        <taxon>Malacostraca</taxon>
        <taxon>Eumalacostraca</taxon>
        <taxon>Peracarida</taxon>
        <taxon>Amphipoda</taxon>
        <taxon>Senticaudata</taxon>
        <taxon>Talitrida</taxon>
        <taxon>Talitroidea</taxon>
        <taxon>Hyalellidae</taxon>
        <taxon>Hyalella</taxon>
    </lineage>
</organism>
<accession>A0A8B7N4G1</accession>